<comment type="caution">
    <text evidence="9">The sequence shown here is derived from an EMBL/GenBank/DDBJ whole genome shotgun (WGS) entry which is preliminary data.</text>
</comment>
<dbReference type="Pfam" id="PF00078">
    <property type="entry name" value="RVT_1"/>
    <property type="match status" value="1"/>
</dbReference>
<dbReference type="GO" id="GO:0016787">
    <property type="term" value="F:hydrolase activity"/>
    <property type="evidence" value="ECO:0007669"/>
    <property type="project" value="UniProtKB-KW"/>
</dbReference>
<evidence type="ECO:0000259" key="8">
    <source>
        <dbReference type="PROSITE" id="PS50878"/>
    </source>
</evidence>
<evidence type="ECO:0000313" key="10">
    <source>
        <dbReference type="EMBL" id="CAF1218256.1"/>
    </source>
</evidence>
<keyword evidence="7" id="KW-0472">Membrane</keyword>
<feature type="domain" description="Reverse transcriptase" evidence="8">
    <location>
        <begin position="48"/>
        <end position="227"/>
    </location>
</feature>
<keyword evidence="7" id="KW-0812">Transmembrane</keyword>
<reference evidence="9" key="1">
    <citation type="submission" date="2021-02" db="EMBL/GenBank/DDBJ databases">
        <authorList>
            <person name="Nowell W R."/>
        </authorList>
    </citation>
    <scope>NUCLEOTIDE SEQUENCE</scope>
</reference>
<dbReference type="CDD" id="cd09274">
    <property type="entry name" value="RNase_HI_RT_Ty3"/>
    <property type="match status" value="1"/>
</dbReference>
<evidence type="ECO:0000313" key="13">
    <source>
        <dbReference type="Proteomes" id="UP000663829"/>
    </source>
</evidence>
<evidence type="ECO:0000256" key="2">
    <source>
        <dbReference type="ARBA" id="ARBA00022695"/>
    </source>
</evidence>
<dbReference type="FunFam" id="3.10.20.370:FF:000001">
    <property type="entry name" value="Retrovirus-related Pol polyprotein from transposon 17.6-like protein"/>
    <property type="match status" value="1"/>
</dbReference>
<dbReference type="InterPro" id="IPR002213">
    <property type="entry name" value="UDP_glucos_trans"/>
</dbReference>
<dbReference type="EMBL" id="CAJOBC010004073">
    <property type="protein sequence ID" value="CAF3813536.1"/>
    <property type="molecule type" value="Genomic_DNA"/>
</dbReference>
<dbReference type="Pfam" id="PF00201">
    <property type="entry name" value="UDPGT"/>
    <property type="match status" value="1"/>
</dbReference>
<evidence type="ECO:0000256" key="3">
    <source>
        <dbReference type="ARBA" id="ARBA00022722"/>
    </source>
</evidence>
<evidence type="ECO:0000256" key="6">
    <source>
        <dbReference type="ARBA" id="ARBA00022918"/>
    </source>
</evidence>
<evidence type="ECO:0000256" key="7">
    <source>
        <dbReference type="SAM" id="Phobius"/>
    </source>
</evidence>
<dbReference type="GO" id="GO:0004519">
    <property type="term" value="F:endonuclease activity"/>
    <property type="evidence" value="ECO:0007669"/>
    <property type="project" value="UniProtKB-KW"/>
</dbReference>
<dbReference type="Gene3D" id="3.40.50.2000">
    <property type="entry name" value="Glycogen Phosphorylase B"/>
    <property type="match status" value="2"/>
</dbReference>
<dbReference type="PANTHER" id="PTHR37984:SF5">
    <property type="entry name" value="PROTEIN NYNRIN-LIKE"/>
    <property type="match status" value="1"/>
</dbReference>
<dbReference type="InterPro" id="IPR043128">
    <property type="entry name" value="Rev_trsase/Diguanyl_cyclase"/>
</dbReference>
<dbReference type="SUPFAM" id="SSF56672">
    <property type="entry name" value="DNA/RNA polymerases"/>
    <property type="match status" value="1"/>
</dbReference>
<dbReference type="GO" id="GO:0008194">
    <property type="term" value="F:UDP-glycosyltransferase activity"/>
    <property type="evidence" value="ECO:0007669"/>
    <property type="project" value="InterPro"/>
</dbReference>
<keyword evidence="6" id="KW-0695">RNA-directed DNA polymerase</keyword>
<keyword evidence="5" id="KW-0378">Hydrolase</keyword>
<evidence type="ECO:0000256" key="4">
    <source>
        <dbReference type="ARBA" id="ARBA00022759"/>
    </source>
</evidence>
<evidence type="ECO:0000313" key="11">
    <source>
        <dbReference type="EMBL" id="CAF3813536.1"/>
    </source>
</evidence>
<dbReference type="AlphaFoldDB" id="A0A814JWF4"/>
<keyword evidence="4" id="KW-0255">Endonuclease</keyword>
<dbReference type="Proteomes" id="UP000681722">
    <property type="component" value="Unassembled WGS sequence"/>
</dbReference>
<dbReference type="Pfam" id="PF17917">
    <property type="entry name" value="RT_RNaseH"/>
    <property type="match status" value="1"/>
</dbReference>
<keyword evidence="7" id="KW-1133">Transmembrane helix</keyword>
<dbReference type="InterPro" id="IPR043502">
    <property type="entry name" value="DNA/RNA_pol_sf"/>
</dbReference>
<dbReference type="PANTHER" id="PTHR37984">
    <property type="entry name" value="PROTEIN CBG26694"/>
    <property type="match status" value="1"/>
</dbReference>
<dbReference type="PROSITE" id="PS50878">
    <property type="entry name" value="RT_POL"/>
    <property type="match status" value="1"/>
</dbReference>
<proteinExistence type="predicted"/>
<dbReference type="EMBL" id="CAJNOQ010004073">
    <property type="protein sequence ID" value="CAF1043476.1"/>
    <property type="molecule type" value="Genomic_DNA"/>
</dbReference>
<dbReference type="Gene3D" id="3.30.70.270">
    <property type="match status" value="1"/>
</dbReference>
<dbReference type="InterPro" id="IPR050951">
    <property type="entry name" value="Retrovirus_Pol_polyprotein"/>
</dbReference>
<dbReference type="CDD" id="cd01647">
    <property type="entry name" value="RT_LTR"/>
    <property type="match status" value="1"/>
</dbReference>
<dbReference type="Proteomes" id="UP000677228">
    <property type="component" value="Unassembled WGS sequence"/>
</dbReference>
<dbReference type="InterPro" id="IPR041373">
    <property type="entry name" value="RT_RNaseH"/>
</dbReference>
<dbReference type="GO" id="GO:0003964">
    <property type="term" value="F:RNA-directed DNA polymerase activity"/>
    <property type="evidence" value="ECO:0007669"/>
    <property type="project" value="UniProtKB-KW"/>
</dbReference>
<organism evidence="9 13">
    <name type="scientific">Didymodactylos carnosus</name>
    <dbReference type="NCBI Taxonomy" id="1234261"/>
    <lineage>
        <taxon>Eukaryota</taxon>
        <taxon>Metazoa</taxon>
        <taxon>Spiralia</taxon>
        <taxon>Gnathifera</taxon>
        <taxon>Rotifera</taxon>
        <taxon>Eurotatoria</taxon>
        <taxon>Bdelloidea</taxon>
        <taxon>Philodinida</taxon>
        <taxon>Philodinidae</taxon>
        <taxon>Didymodactylos</taxon>
    </lineage>
</organism>
<keyword evidence="2" id="KW-0548">Nucleotidyltransferase</keyword>
<keyword evidence="1" id="KW-0808">Transferase</keyword>
<feature type="transmembrane region" description="Helical" evidence="7">
    <location>
        <begin position="354"/>
        <end position="371"/>
    </location>
</feature>
<dbReference type="SUPFAM" id="SSF53756">
    <property type="entry name" value="UDP-Glycosyltransferase/glycogen phosphorylase"/>
    <property type="match status" value="1"/>
</dbReference>
<dbReference type="Gene3D" id="3.10.10.10">
    <property type="entry name" value="HIV Type 1 Reverse Transcriptase, subunit A, domain 1"/>
    <property type="match status" value="1"/>
</dbReference>
<dbReference type="Proteomes" id="UP000663829">
    <property type="component" value="Unassembled WGS sequence"/>
</dbReference>
<evidence type="ECO:0000256" key="1">
    <source>
        <dbReference type="ARBA" id="ARBA00022679"/>
    </source>
</evidence>
<dbReference type="CDD" id="cd03784">
    <property type="entry name" value="GT1_Gtf-like"/>
    <property type="match status" value="1"/>
</dbReference>
<name>A0A814JWF4_9BILA</name>
<feature type="transmembrane region" description="Helical" evidence="7">
    <location>
        <begin position="391"/>
        <end position="409"/>
    </location>
</feature>
<dbReference type="OrthoDB" id="5835829at2759"/>
<gene>
    <name evidence="9" type="ORF">GPM918_LOCUS15902</name>
    <name evidence="10" type="ORF">OVA965_LOCUS24787</name>
    <name evidence="11" type="ORF">SRO942_LOCUS15902</name>
    <name evidence="12" type="ORF">TMI583_LOCUS25509</name>
</gene>
<dbReference type="EMBL" id="CAJOBA010036628">
    <property type="protein sequence ID" value="CAF4026496.1"/>
    <property type="molecule type" value="Genomic_DNA"/>
</dbReference>
<protein>
    <recommendedName>
        <fullName evidence="8">Reverse transcriptase domain-containing protein</fullName>
    </recommendedName>
</protein>
<sequence length="832" mass="95745">MLGVIFGPLGHAKQKAILLSSALLIYTPPYRRSYQVEQTLTEETARLFRQGIVEHLTSPWSSNVVLVKKKHGGIRFCVDFSKLNEITTKDRFPLPRINIIFDNLSDSEYFTTLDFKSGYHQIPLDRKDRPKTAFSTRDNRYQFTVLPQGVTNGSPTFQRIDNQILGRSPWKFSLAYLDDVIIYSRSSDEHLTHLDDILNRLSEANFRLNIDKYNIAHQAINFLCHRIELHMRTSCLMQRKPAGCSTHRYQQVQNKRIDLLQTDASQEGIGAVLMQTHPNGDLPVAYLSQKFSSPQKTWSTPEKECLAILSTIEKWHKYLDGREFILETDHKSLIQLNQKAQGVKSVVKMSNRSISLLYIIIIIIIVTVVGNGNDITAMSNAVHTRASSSKILFVPFPLYSHLISLIPLAKQLQKMGHHCTFALFDKQIGLLKSKSSFDNQFNTISLASLNDTNTEYDAAVEYESNLQFLSRFSFPLILSLYEPMYKGLRQHLQTNHYDLFVIDVFSFAAYDLAYELNISYVIYSCNSNIGEELNLPAWLPSGFDLTTLTQMKQSYWTRFHQKIIISLQMVYYFMPTIKKLTHIRRRLNVNVSFFPLLNRNNPIIIPNPVAFEFRRSYIPIYHFVGFVIESSNSNLELTNDDYDIDMWLNKTENNEFVMLVVVGTITIINQRIWNEIIQTIYLVKNMRLLLATNDKAIKNILKSNPNITSDRLLIKSWINQQHVLNHKAIKIFFNHGGLHTVAESIYAHIPMIVMPSFGDQYANAVKIQEYQLGLAIHRDTITSLEISEKIHYILDPINYSIILKQLTKMHQLSELSGGASTVVILIDNWLLT</sequence>
<evidence type="ECO:0000313" key="12">
    <source>
        <dbReference type="EMBL" id="CAF4026496.1"/>
    </source>
</evidence>
<feature type="non-terminal residue" evidence="9">
    <location>
        <position position="1"/>
    </location>
</feature>
<keyword evidence="3" id="KW-0540">Nuclease</keyword>
<dbReference type="Proteomes" id="UP000682733">
    <property type="component" value="Unassembled WGS sequence"/>
</dbReference>
<dbReference type="InterPro" id="IPR000477">
    <property type="entry name" value="RT_dom"/>
</dbReference>
<dbReference type="EMBL" id="CAJNOK010015092">
    <property type="protein sequence ID" value="CAF1218256.1"/>
    <property type="molecule type" value="Genomic_DNA"/>
</dbReference>
<keyword evidence="13" id="KW-1185">Reference proteome</keyword>
<evidence type="ECO:0000313" key="9">
    <source>
        <dbReference type="EMBL" id="CAF1043476.1"/>
    </source>
</evidence>
<accession>A0A814JWF4</accession>
<dbReference type="Gene3D" id="3.10.20.370">
    <property type="match status" value="1"/>
</dbReference>
<evidence type="ECO:0000256" key="5">
    <source>
        <dbReference type="ARBA" id="ARBA00022801"/>
    </source>
</evidence>